<evidence type="ECO:0000313" key="3">
    <source>
        <dbReference type="EMBL" id="CAB9515502.1"/>
    </source>
</evidence>
<keyword evidence="4" id="KW-1185">Reference proteome</keyword>
<name>A0A9N8HJZ2_9STRA</name>
<keyword evidence="2" id="KW-0812">Transmembrane</keyword>
<keyword evidence="2" id="KW-1133">Transmembrane helix</keyword>
<accession>A0A9N8HJZ2</accession>
<dbReference type="Proteomes" id="UP001153069">
    <property type="component" value="Unassembled WGS sequence"/>
</dbReference>
<dbReference type="AlphaFoldDB" id="A0A9N8HJZ2"/>
<evidence type="ECO:0000256" key="2">
    <source>
        <dbReference type="SAM" id="Phobius"/>
    </source>
</evidence>
<dbReference type="EMBL" id="CAICTM010000719">
    <property type="protein sequence ID" value="CAB9515502.1"/>
    <property type="molecule type" value="Genomic_DNA"/>
</dbReference>
<reference evidence="3" key="1">
    <citation type="submission" date="2020-06" db="EMBL/GenBank/DDBJ databases">
        <authorList>
            <consortium name="Plant Systems Biology data submission"/>
        </authorList>
    </citation>
    <scope>NUCLEOTIDE SEQUENCE</scope>
    <source>
        <strain evidence="3">D6</strain>
    </source>
</reference>
<feature type="transmembrane region" description="Helical" evidence="2">
    <location>
        <begin position="29"/>
        <end position="47"/>
    </location>
</feature>
<sequence>MAAAWQSSIGSVAAGSAFATLQSAGATGAIASVFGAGATAATGAVVADRHLRNEDHQNNGGGHDDNGGGHDDKRGGNDNRGRDNDPKNQNRNGGGKAGANEPSVCPHCGARWWRPQ</sequence>
<feature type="compositionally biased region" description="Basic and acidic residues" evidence="1">
    <location>
        <begin position="47"/>
        <end position="88"/>
    </location>
</feature>
<dbReference type="Gene3D" id="6.10.110.10">
    <property type="match status" value="1"/>
</dbReference>
<evidence type="ECO:0000256" key="1">
    <source>
        <dbReference type="SAM" id="MobiDB-lite"/>
    </source>
</evidence>
<proteinExistence type="predicted"/>
<dbReference type="InterPro" id="IPR038213">
    <property type="entry name" value="IFI6/IFI27-like_sf"/>
</dbReference>
<comment type="caution">
    <text evidence="3">The sequence shown here is derived from an EMBL/GenBank/DDBJ whole genome shotgun (WGS) entry which is preliminary data.</text>
</comment>
<organism evidence="3 4">
    <name type="scientific">Seminavis robusta</name>
    <dbReference type="NCBI Taxonomy" id="568900"/>
    <lineage>
        <taxon>Eukaryota</taxon>
        <taxon>Sar</taxon>
        <taxon>Stramenopiles</taxon>
        <taxon>Ochrophyta</taxon>
        <taxon>Bacillariophyta</taxon>
        <taxon>Bacillariophyceae</taxon>
        <taxon>Bacillariophycidae</taxon>
        <taxon>Naviculales</taxon>
        <taxon>Naviculaceae</taxon>
        <taxon>Seminavis</taxon>
    </lineage>
</organism>
<evidence type="ECO:0000313" key="4">
    <source>
        <dbReference type="Proteomes" id="UP001153069"/>
    </source>
</evidence>
<protein>
    <submittedName>
        <fullName evidence="3">Uncharacterized protein</fullName>
    </submittedName>
</protein>
<feature type="region of interest" description="Disordered" evidence="1">
    <location>
        <begin position="47"/>
        <end position="116"/>
    </location>
</feature>
<gene>
    <name evidence="3" type="ORF">SEMRO_720_G192460.1</name>
</gene>
<keyword evidence="2" id="KW-0472">Membrane</keyword>